<evidence type="ECO:0000313" key="2">
    <source>
        <dbReference type="Proteomes" id="UP001146019"/>
    </source>
</evidence>
<dbReference type="AlphaFoldDB" id="A0A9X3DTZ2"/>
<gene>
    <name evidence="1" type="ORF">OSH00_11225</name>
</gene>
<evidence type="ECO:0000313" key="1">
    <source>
        <dbReference type="EMBL" id="MCX5468313.1"/>
    </source>
</evidence>
<name>A0A9X3DTZ2_9GAMM</name>
<reference evidence="1" key="1">
    <citation type="submission" date="2022-11" db="EMBL/GenBank/DDBJ databases">
        <title>Biodiversity and phylogenetic relationships of bacteria.</title>
        <authorList>
            <person name="Machado R.A.R."/>
            <person name="Bhat A."/>
            <person name="Loulou A."/>
            <person name="Kallel S."/>
        </authorList>
    </citation>
    <scope>NUCLEOTIDE SEQUENCE</scope>
    <source>
        <strain evidence="1">A-IN1</strain>
    </source>
</reference>
<sequence>MFLLSIFGLLEFMHLMVHKTSFLGILGIGICSLLSACDSSKSNNKQQSSSDTQNSSSEIALQEATQAVPANDGKKLSEVAGQATLPAMSEVKGFSPQRQSLSSKAEAFVGRYHVQISCDDPFAKCDQGSAEFIINLLADGTAHRTFVYMGKISYENSDVKSNRSYQKNTWIYDEAQHEIIVNRIEGIQFFYKVDVHNNLIMDIDRILNGTEENRLYFSQHPTAPTKAYVLKRFDN</sequence>
<proteinExistence type="predicted"/>
<comment type="caution">
    <text evidence="1">The sequence shown here is derived from an EMBL/GenBank/DDBJ whole genome shotgun (WGS) entry which is preliminary data.</text>
</comment>
<keyword evidence="2" id="KW-1185">Reference proteome</keyword>
<protein>
    <submittedName>
        <fullName evidence="1">Uncharacterized protein</fullName>
    </submittedName>
</protein>
<accession>A0A9X3DTZ2</accession>
<dbReference type="Proteomes" id="UP001146019">
    <property type="component" value="Unassembled WGS sequence"/>
</dbReference>
<dbReference type="EMBL" id="JAPKMY010000005">
    <property type="protein sequence ID" value="MCX5468313.1"/>
    <property type="molecule type" value="Genomic_DNA"/>
</dbReference>
<organism evidence="1 2">
    <name type="scientific">Acinetobacter nematophilus</name>
    <dbReference type="NCBI Taxonomy" id="2994642"/>
    <lineage>
        <taxon>Bacteria</taxon>
        <taxon>Pseudomonadati</taxon>
        <taxon>Pseudomonadota</taxon>
        <taxon>Gammaproteobacteria</taxon>
        <taxon>Moraxellales</taxon>
        <taxon>Moraxellaceae</taxon>
        <taxon>Acinetobacter</taxon>
    </lineage>
</organism>